<comment type="similarity">
    <text evidence="11">Belongs to the amiloride-sensitive sodium channel (TC 1.A.6) family.</text>
</comment>
<keyword evidence="14" id="KW-1185">Reference proteome</keyword>
<evidence type="ECO:0000256" key="1">
    <source>
        <dbReference type="ARBA" id="ARBA00004141"/>
    </source>
</evidence>
<evidence type="ECO:0000256" key="5">
    <source>
        <dbReference type="ARBA" id="ARBA00022989"/>
    </source>
</evidence>
<reference evidence="13" key="1">
    <citation type="submission" date="2023-01" db="EMBL/GenBank/DDBJ databases">
        <title>Genome assembly of the deep-sea coral Lophelia pertusa.</title>
        <authorList>
            <person name="Herrera S."/>
            <person name="Cordes E."/>
        </authorList>
    </citation>
    <scope>NUCLEOTIDE SEQUENCE</scope>
    <source>
        <strain evidence="13">USNM1676648</strain>
        <tissue evidence="13">Polyp</tissue>
    </source>
</reference>
<keyword evidence="4 11" id="KW-0812">Transmembrane</keyword>
<dbReference type="PANTHER" id="PTHR11690">
    <property type="entry name" value="AMILORIDE-SENSITIVE SODIUM CHANNEL-RELATED"/>
    <property type="match status" value="1"/>
</dbReference>
<gene>
    <name evidence="13" type="primary">SCNN1B_12</name>
    <name evidence="13" type="ORF">OS493_028671</name>
</gene>
<proteinExistence type="inferred from homology"/>
<dbReference type="AlphaFoldDB" id="A0A9X0CIW9"/>
<dbReference type="OrthoDB" id="6238402at2759"/>
<evidence type="ECO:0000256" key="7">
    <source>
        <dbReference type="ARBA" id="ARBA00023065"/>
    </source>
</evidence>
<evidence type="ECO:0000256" key="2">
    <source>
        <dbReference type="ARBA" id="ARBA00022448"/>
    </source>
</evidence>
<keyword evidence="3 11" id="KW-0894">Sodium channel</keyword>
<evidence type="ECO:0000313" key="13">
    <source>
        <dbReference type="EMBL" id="KAJ7355004.1"/>
    </source>
</evidence>
<name>A0A9X0CIW9_9CNID</name>
<keyword evidence="2 11" id="KW-0813">Transport</keyword>
<comment type="caution">
    <text evidence="13">The sequence shown here is derived from an EMBL/GenBank/DDBJ whole genome shotgun (WGS) entry which is preliminary data.</text>
</comment>
<evidence type="ECO:0000256" key="4">
    <source>
        <dbReference type="ARBA" id="ARBA00022692"/>
    </source>
</evidence>
<keyword evidence="7 11" id="KW-0406">Ion transport</keyword>
<keyword evidence="10 11" id="KW-0407">Ion channel</keyword>
<protein>
    <submittedName>
        <fullName evidence="13">Ligand-gated sodium channel</fullName>
    </submittedName>
</protein>
<sequence>MEKNDDNRSGSGRTVTKQKPASIRRLLEKFCGYTTAHGLGRLSESKNIISRLAWSLFCIGALTMFVLQVYNLFLIYLSRPVSTVVKVEHDSRAKFPAVTICNMNMLRTGKLPDRYIDDILEKLTAYVNQSSLDKPANSTSGNASLLAEEEVFESSGEEYLEEGEGDYFGGSTEEEVKEIEYMIEEALLANIALENDSTLFEMGHQFEDFVFHCSFRGYDCR</sequence>
<evidence type="ECO:0000256" key="8">
    <source>
        <dbReference type="ARBA" id="ARBA00023136"/>
    </source>
</evidence>
<feature type="transmembrane region" description="Helical" evidence="12">
    <location>
        <begin position="52"/>
        <end position="77"/>
    </location>
</feature>
<dbReference type="PANTHER" id="PTHR11690:SF248">
    <property type="entry name" value="PICKPOCKET 17, ISOFORM A"/>
    <property type="match status" value="1"/>
</dbReference>
<dbReference type="InterPro" id="IPR001873">
    <property type="entry name" value="ENaC"/>
</dbReference>
<dbReference type="Proteomes" id="UP001163046">
    <property type="component" value="Unassembled WGS sequence"/>
</dbReference>
<evidence type="ECO:0000256" key="11">
    <source>
        <dbReference type="RuleBase" id="RU000679"/>
    </source>
</evidence>
<accession>A0A9X0CIW9</accession>
<dbReference type="GO" id="GO:0005886">
    <property type="term" value="C:plasma membrane"/>
    <property type="evidence" value="ECO:0007669"/>
    <property type="project" value="TreeGrafter"/>
</dbReference>
<comment type="subcellular location">
    <subcellularLocation>
        <location evidence="1">Membrane</location>
        <topology evidence="1">Multi-pass membrane protein</topology>
    </subcellularLocation>
</comment>
<dbReference type="PRINTS" id="PR01078">
    <property type="entry name" value="AMINACHANNEL"/>
</dbReference>
<keyword evidence="8 12" id="KW-0472">Membrane</keyword>
<evidence type="ECO:0000256" key="3">
    <source>
        <dbReference type="ARBA" id="ARBA00022461"/>
    </source>
</evidence>
<keyword evidence="9 11" id="KW-0739">Sodium transport</keyword>
<dbReference type="EMBL" id="MU827329">
    <property type="protein sequence ID" value="KAJ7355004.1"/>
    <property type="molecule type" value="Genomic_DNA"/>
</dbReference>
<organism evidence="13 14">
    <name type="scientific">Desmophyllum pertusum</name>
    <dbReference type="NCBI Taxonomy" id="174260"/>
    <lineage>
        <taxon>Eukaryota</taxon>
        <taxon>Metazoa</taxon>
        <taxon>Cnidaria</taxon>
        <taxon>Anthozoa</taxon>
        <taxon>Hexacorallia</taxon>
        <taxon>Scleractinia</taxon>
        <taxon>Caryophylliina</taxon>
        <taxon>Caryophylliidae</taxon>
        <taxon>Desmophyllum</taxon>
    </lineage>
</organism>
<dbReference type="Pfam" id="PF00858">
    <property type="entry name" value="ASC"/>
    <property type="match status" value="1"/>
</dbReference>
<evidence type="ECO:0000313" key="14">
    <source>
        <dbReference type="Proteomes" id="UP001163046"/>
    </source>
</evidence>
<evidence type="ECO:0000256" key="6">
    <source>
        <dbReference type="ARBA" id="ARBA00023053"/>
    </source>
</evidence>
<keyword evidence="6" id="KW-0915">Sodium</keyword>
<evidence type="ECO:0000256" key="10">
    <source>
        <dbReference type="ARBA" id="ARBA00023303"/>
    </source>
</evidence>
<evidence type="ECO:0000256" key="9">
    <source>
        <dbReference type="ARBA" id="ARBA00023201"/>
    </source>
</evidence>
<evidence type="ECO:0000256" key="12">
    <source>
        <dbReference type="SAM" id="Phobius"/>
    </source>
</evidence>
<dbReference type="GO" id="GO:0015280">
    <property type="term" value="F:ligand-gated sodium channel activity"/>
    <property type="evidence" value="ECO:0007669"/>
    <property type="project" value="TreeGrafter"/>
</dbReference>
<keyword evidence="5 12" id="KW-1133">Transmembrane helix</keyword>